<gene>
    <name evidence="1" type="ORF">phiTE_072</name>
</gene>
<protein>
    <submittedName>
        <fullName evidence="1">Uncharacterized protein</fullName>
    </submittedName>
</protein>
<dbReference type="EMBL" id="JQ015307">
    <property type="protein sequence ID" value="AEZ66238.1"/>
    <property type="molecule type" value="Genomic_DNA"/>
</dbReference>
<organism evidence="1 2">
    <name type="scientific">Pectobacterium phage phiTE</name>
    <dbReference type="NCBI Taxonomy" id="1116482"/>
    <lineage>
        <taxon>Viruses</taxon>
        <taxon>Duplodnaviria</taxon>
        <taxon>Heunggongvirae</taxon>
        <taxon>Uroviricota</taxon>
        <taxon>Caudoviricetes</taxon>
        <taxon>Vequintavirinae</taxon>
        <taxon>Certrevirus</taxon>
        <taxon>Certrevirus phiTE</taxon>
    </lineage>
</organism>
<dbReference type="OrthoDB" id="10667at10239"/>
<name>K9L482_9CAUD</name>
<dbReference type="RefSeq" id="YP_007392534.1">
    <property type="nucleotide sequence ID" value="NC_020201.1"/>
</dbReference>
<dbReference type="Pfam" id="PF26211">
    <property type="entry name" value="Phage_phiTE_072"/>
    <property type="match status" value="1"/>
</dbReference>
<proteinExistence type="predicted"/>
<evidence type="ECO:0000313" key="1">
    <source>
        <dbReference type="EMBL" id="AEZ66238.1"/>
    </source>
</evidence>
<dbReference type="GeneID" id="14515267"/>
<sequence>MRMIIKRSTVEKIRIEDVNESHRLDPVEVIIENYGDGAGKILISCWGESWTGFWGSMGGTVEEFFQRVSNDYLIDKMSDYRATEPDPDRDPDYLKSLILKHRRSGEITKDQAKQAWYYVDSYGPDRNSLCYGHVPEELQVIEGMCEPWHFDWPQMPSHKYAYLERILDLVREVIKPDEQRSV</sequence>
<reference evidence="2" key="1">
    <citation type="submission" date="2011-11" db="EMBL/GenBank/DDBJ databases">
        <title>Escape from toxin-antitoxin mediated abortive infection can occur by recombination within a generalized transducing phage of Pectobacterium atrosepticum.</title>
        <authorList>
            <person name="Blower T.R."/>
            <person name="Evans T.J."/>
            <person name="Przybilski R."/>
            <person name="Fineran P.C."/>
            <person name="Salmond G.P.C."/>
        </authorList>
    </citation>
    <scope>NUCLEOTIDE SEQUENCE [LARGE SCALE GENOMIC DNA]</scope>
</reference>
<accession>K9L482</accession>
<evidence type="ECO:0000313" key="2">
    <source>
        <dbReference type="Proteomes" id="UP000010999"/>
    </source>
</evidence>
<dbReference type="KEGG" id="vg:14515267"/>
<dbReference type="InterPro" id="IPR058701">
    <property type="entry name" value="PhiTE_072-like"/>
</dbReference>
<keyword evidence="2" id="KW-1185">Reference proteome</keyword>
<reference evidence="1 2" key="2">
    <citation type="journal article" date="2012" name="PLoS Genet.">
        <title>Viral evasion of a bacterial suicide system by RNA-based molecular mimicry enables infectious altruism.</title>
        <authorList>
            <person name="Blower T.R."/>
            <person name="Evans T.J."/>
            <person name="Przybilski R."/>
            <person name="Fineran P.C."/>
            <person name="Salmond G.P."/>
        </authorList>
    </citation>
    <scope>NUCLEOTIDE SEQUENCE [LARGE SCALE GENOMIC DNA]</scope>
</reference>
<dbReference type="Proteomes" id="UP000010999">
    <property type="component" value="Segment"/>
</dbReference>